<dbReference type="Pfam" id="PF06486">
    <property type="entry name" value="DUF1093"/>
    <property type="match status" value="1"/>
</dbReference>
<dbReference type="STRING" id="1423813.FC26_GL000460"/>
<protein>
    <recommendedName>
        <fullName evidence="3">YxeA family protein</fullName>
    </recommendedName>
</protein>
<sequence length="118" mass="13231">MLMKKKWVWIIVAVVVLIGGALAYQKYHGVAYYARVGNVASQRTDKNAGKTANQVRTYRMVGYNKQGAAKHLSVQTFNSQRLAKGHYLKVTWSAAKGVKSYERVAFNQIPQAAQQKLD</sequence>
<dbReference type="EMBL" id="AYYY01000062">
    <property type="protein sequence ID" value="KRM60652.1"/>
    <property type="molecule type" value="Genomic_DNA"/>
</dbReference>
<accession>A0A0R2AD33</accession>
<keyword evidence="2" id="KW-1185">Reference proteome</keyword>
<name>A0A0R2AD33_9LACO</name>
<dbReference type="Proteomes" id="UP000051733">
    <property type="component" value="Unassembled WGS sequence"/>
</dbReference>
<gene>
    <name evidence="1" type="ORF">FC26_GL000460</name>
</gene>
<organism evidence="1 2">
    <name type="scientific">Paucilactobacillus vaccinostercus DSM 20634</name>
    <dbReference type="NCBI Taxonomy" id="1423813"/>
    <lineage>
        <taxon>Bacteria</taxon>
        <taxon>Bacillati</taxon>
        <taxon>Bacillota</taxon>
        <taxon>Bacilli</taxon>
        <taxon>Lactobacillales</taxon>
        <taxon>Lactobacillaceae</taxon>
        <taxon>Paucilactobacillus</taxon>
    </lineage>
</organism>
<dbReference type="PANTHER" id="PTHR36433">
    <property type="entry name" value="HYPOTHETICAL CYTOSOLIC PROTEIN"/>
    <property type="match status" value="1"/>
</dbReference>
<dbReference type="NCBIfam" id="TIGR01655">
    <property type="entry name" value="yxeA_fam"/>
    <property type="match status" value="1"/>
</dbReference>
<dbReference type="InterPro" id="IPR006542">
    <property type="entry name" value="DUF1093"/>
</dbReference>
<proteinExistence type="predicted"/>
<reference evidence="1 2" key="1">
    <citation type="journal article" date="2015" name="Genome Announc.">
        <title>Expanding the biotechnology potential of lactobacilli through comparative genomics of 213 strains and associated genera.</title>
        <authorList>
            <person name="Sun Z."/>
            <person name="Harris H.M."/>
            <person name="McCann A."/>
            <person name="Guo C."/>
            <person name="Argimon S."/>
            <person name="Zhang W."/>
            <person name="Yang X."/>
            <person name="Jeffery I.B."/>
            <person name="Cooney J.C."/>
            <person name="Kagawa T.F."/>
            <person name="Liu W."/>
            <person name="Song Y."/>
            <person name="Salvetti E."/>
            <person name="Wrobel A."/>
            <person name="Rasinkangas P."/>
            <person name="Parkhill J."/>
            <person name="Rea M.C."/>
            <person name="O'Sullivan O."/>
            <person name="Ritari J."/>
            <person name="Douillard F.P."/>
            <person name="Paul Ross R."/>
            <person name="Yang R."/>
            <person name="Briner A.E."/>
            <person name="Felis G.E."/>
            <person name="de Vos W.M."/>
            <person name="Barrangou R."/>
            <person name="Klaenhammer T.R."/>
            <person name="Caufield P.W."/>
            <person name="Cui Y."/>
            <person name="Zhang H."/>
            <person name="O'Toole P.W."/>
        </authorList>
    </citation>
    <scope>NUCLEOTIDE SEQUENCE [LARGE SCALE GENOMIC DNA]</scope>
    <source>
        <strain evidence="1 2">DSM 20634</strain>
    </source>
</reference>
<dbReference type="PANTHER" id="PTHR36433:SF2">
    <property type="entry name" value="YXEA FAMILY PROTEIN"/>
    <property type="match status" value="1"/>
</dbReference>
<dbReference type="InterPro" id="IPR036166">
    <property type="entry name" value="YxeA-like_sf"/>
</dbReference>
<evidence type="ECO:0000313" key="2">
    <source>
        <dbReference type="Proteomes" id="UP000051733"/>
    </source>
</evidence>
<dbReference type="SUPFAM" id="SSF159121">
    <property type="entry name" value="BC4932-like"/>
    <property type="match status" value="1"/>
</dbReference>
<evidence type="ECO:0000313" key="1">
    <source>
        <dbReference type="EMBL" id="KRM60652.1"/>
    </source>
</evidence>
<evidence type="ECO:0008006" key="3">
    <source>
        <dbReference type="Google" id="ProtNLM"/>
    </source>
</evidence>
<dbReference type="PATRIC" id="fig|1423813.3.peg.468"/>
<dbReference type="AlphaFoldDB" id="A0A0R2AD33"/>
<dbReference type="Gene3D" id="2.40.50.480">
    <property type="match status" value="1"/>
</dbReference>
<comment type="caution">
    <text evidence="1">The sequence shown here is derived from an EMBL/GenBank/DDBJ whole genome shotgun (WGS) entry which is preliminary data.</text>
</comment>